<evidence type="ECO:0000313" key="7">
    <source>
        <dbReference type="Proteomes" id="UP000549457"/>
    </source>
</evidence>
<reference evidence="6 7" key="1">
    <citation type="submission" date="2020-08" db="EMBL/GenBank/DDBJ databases">
        <title>Genomic Encyclopedia of Type Strains, Phase IV (KMG-IV): sequencing the most valuable type-strain genomes for metagenomic binning, comparative biology and taxonomic classification.</title>
        <authorList>
            <person name="Goeker M."/>
        </authorList>
    </citation>
    <scope>NUCLEOTIDE SEQUENCE [LARGE SCALE GENOMIC DNA]</scope>
    <source>
        <strain evidence="6 7">DSM 101730</strain>
    </source>
</reference>
<organism evidence="6 7">
    <name type="scientific">Amaricoccus macauensis</name>
    <dbReference type="NCBI Taxonomy" id="57001"/>
    <lineage>
        <taxon>Bacteria</taxon>
        <taxon>Pseudomonadati</taxon>
        <taxon>Pseudomonadota</taxon>
        <taxon>Alphaproteobacteria</taxon>
        <taxon>Rhodobacterales</taxon>
        <taxon>Paracoccaceae</taxon>
        <taxon>Amaricoccus</taxon>
    </lineage>
</organism>
<keyword evidence="3" id="KW-0547">Nucleotide-binding</keyword>
<dbReference type="Pfam" id="PF00005">
    <property type="entry name" value="ABC_tran"/>
    <property type="match status" value="1"/>
</dbReference>
<dbReference type="EMBL" id="JACHFM010000008">
    <property type="protein sequence ID" value="MBB5224472.1"/>
    <property type="molecule type" value="Genomic_DNA"/>
</dbReference>
<dbReference type="PANTHER" id="PTHR42781:SF4">
    <property type="entry name" value="SPERMIDINE_PUTRESCINE IMPORT ATP-BINDING PROTEIN POTA"/>
    <property type="match status" value="1"/>
</dbReference>
<feature type="domain" description="ABC transporter" evidence="5">
    <location>
        <begin position="7"/>
        <end position="237"/>
    </location>
</feature>
<dbReference type="FunFam" id="3.40.50.300:FF:000042">
    <property type="entry name" value="Maltose/maltodextrin ABC transporter, ATP-binding protein"/>
    <property type="match status" value="1"/>
</dbReference>
<dbReference type="InterPro" id="IPR013611">
    <property type="entry name" value="Transp-assoc_OB_typ2"/>
</dbReference>
<dbReference type="Pfam" id="PF08402">
    <property type="entry name" value="TOBE_2"/>
    <property type="match status" value="1"/>
</dbReference>
<evidence type="ECO:0000256" key="4">
    <source>
        <dbReference type="ARBA" id="ARBA00022840"/>
    </source>
</evidence>
<keyword evidence="7" id="KW-1185">Reference proteome</keyword>
<dbReference type="InterPro" id="IPR027417">
    <property type="entry name" value="P-loop_NTPase"/>
</dbReference>
<keyword evidence="2" id="KW-0813">Transport</keyword>
<evidence type="ECO:0000256" key="3">
    <source>
        <dbReference type="ARBA" id="ARBA00022741"/>
    </source>
</evidence>
<dbReference type="PANTHER" id="PTHR42781">
    <property type="entry name" value="SPERMIDINE/PUTRESCINE IMPORT ATP-BINDING PROTEIN POTA"/>
    <property type="match status" value="1"/>
</dbReference>
<dbReference type="Proteomes" id="UP000549457">
    <property type="component" value="Unassembled WGS sequence"/>
</dbReference>
<sequence>MTSEPLVAFDRVGKRFGDFVAVEPMHLEIHKGEFLAIMGSSGCGKTTTLRMLAGLEAPTEGEIRLAGERINDLPTWQRDTPMVWQSLALFPFLTVRENVEFSLRMRGVGKAERRQRADKWLERMQITEFADRNVAHLSGGQRQRVALARSLVTEPEILLLDEPLSALDAHLKVRMQAVLSNLQRELGITFVYVTHSQSEAFSMADRVVIMSRGRIEQIGAPQEIYRSPRTRFVAEFLGSSNVFAGRVAEAAGGGIRVETPAGTFAAPLGELAAALRPGDDATFVVSDDRMQLSGSRPESGNALEATVLAEEFVGATAVVHLEGPGGEELRAQKSHDELARLTLSPGDKVWMSWGPEAGHVLPGG</sequence>
<dbReference type="GO" id="GO:0043190">
    <property type="term" value="C:ATP-binding cassette (ABC) transporter complex"/>
    <property type="evidence" value="ECO:0007669"/>
    <property type="project" value="InterPro"/>
</dbReference>
<dbReference type="Gene3D" id="3.40.50.300">
    <property type="entry name" value="P-loop containing nucleotide triphosphate hydrolases"/>
    <property type="match status" value="1"/>
</dbReference>
<proteinExistence type="inferred from homology"/>
<dbReference type="RefSeq" id="WP_184155224.1">
    <property type="nucleotide sequence ID" value="NZ_JACHFM010000008.1"/>
</dbReference>
<keyword evidence="4 6" id="KW-0067">ATP-binding</keyword>
<dbReference type="GO" id="GO:0005524">
    <property type="term" value="F:ATP binding"/>
    <property type="evidence" value="ECO:0007669"/>
    <property type="project" value="UniProtKB-KW"/>
</dbReference>
<protein>
    <submittedName>
        <fullName evidence="6">Spermidine/putrescine transport system ATP-binding protein</fullName>
    </submittedName>
</protein>
<evidence type="ECO:0000256" key="2">
    <source>
        <dbReference type="ARBA" id="ARBA00022448"/>
    </source>
</evidence>
<dbReference type="InterPro" id="IPR050093">
    <property type="entry name" value="ABC_SmlMolc_Importer"/>
</dbReference>
<name>A0A840SZJ2_9RHOB</name>
<evidence type="ECO:0000259" key="5">
    <source>
        <dbReference type="PROSITE" id="PS50893"/>
    </source>
</evidence>
<accession>A0A840SZJ2</accession>
<comment type="caution">
    <text evidence="6">The sequence shown here is derived from an EMBL/GenBank/DDBJ whole genome shotgun (WGS) entry which is preliminary data.</text>
</comment>
<comment type="similarity">
    <text evidence="1">Belongs to the ABC transporter superfamily.</text>
</comment>
<dbReference type="AlphaFoldDB" id="A0A840SZJ2"/>
<dbReference type="SUPFAM" id="SSF52540">
    <property type="entry name" value="P-loop containing nucleoside triphosphate hydrolases"/>
    <property type="match status" value="1"/>
</dbReference>
<dbReference type="InterPro" id="IPR003593">
    <property type="entry name" value="AAA+_ATPase"/>
</dbReference>
<dbReference type="InterPro" id="IPR017871">
    <property type="entry name" value="ABC_transporter-like_CS"/>
</dbReference>
<dbReference type="Gene3D" id="2.40.50.100">
    <property type="match status" value="1"/>
</dbReference>
<dbReference type="GO" id="GO:0016887">
    <property type="term" value="F:ATP hydrolysis activity"/>
    <property type="evidence" value="ECO:0007669"/>
    <property type="project" value="InterPro"/>
</dbReference>
<evidence type="ECO:0000256" key="1">
    <source>
        <dbReference type="ARBA" id="ARBA00005417"/>
    </source>
</evidence>
<gene>
    <name evidence="6" type="ORF">HNP73_004443</name>
</gene>
<dbReference type="SMART" id="SM00382">
    <property type="entry name" value="AAA"/>
    <property type="match status" value="1"/>
</dbReference>
<dbReference type="PROSITE" id="PS50893">
    <property type="entry name" value="ABC_TRANSPORTER_2"/>
    <property type="match status" value="1"/>
</dbReference>
<dbReference type="SUPFAM" id="SSF50331">
    <property type="entry name" value="MOP-like"/>
    <property type="match status" value="1"/>
</dbReference>
<evidence type="ECO:0000313" key="6">
    <source>
        <dbReference type="EMBL" id="MBB5224472.1"/>
    </source>
</evidence>
<dbReference type="InterPro" id="IPR003439">
    <property type="entry name" value="ABC_transporter-like_ATP-bd"/>
</dbReference>
<dbReference type="InterPro" id="IPR008995">
    <property type="entry name" value="Mo/tungstate-bd_C_term_dom"/>
</dbReference>
<dbReference type="GO" id="GO:0140359">
    <property type="term" value="F:ABC-type transporter activity"/>
    <property type="evidence" value="ECO:0007669"/>
    <property type="project" value="UniProtKB-ARBA"/>
</dbReference>
<dbReference type="PROSITE" id="PS00211">
    <property type="entry name" value="ABC_TRANSPORTER_1"/>
    <property type="match status" value="1"/>
</dbReference>